<comment type="subcellular location">
    <subcellularLocation>
        <location evidence="2">Endoplasmic reticulum membrane</location>
        <topology evidence="2">Multi-pass membrane protein</topology>
    </subcellularLocation>
</comment>
<dbReference type="PANTHER" id="PTHR22166:SF12">
    <property type="entry name" value="ENDOPLASMIC RETICULUM JUNCTION FORMATION PROTEIN LUNAPARK"/>
    <property type="match status" value="1"/>
</dbReference>
<dbReference type="GO" id="GO:0008270">
    <property type="term" value="F:zinc ion binding"/>
    <property type="evidence" value="ECO:0007669"/>
    <property type="project" value="UniProtKB-KW"/>
</dbReference>
<dbReference type="AlphaFoldDB" id="A0A3P7CRH6"/>
<dbReference type="EMBL" id="UYSU01038194">
    <property type="protein sequence ID" value="VDL99960.1"/>
    <property type="molecule type" value="Genomic_DNA"/>
</dbReference>
<evidence type="ECO:0000313" key="5">
    <source>
        <dbReference type="Proteomes" id="UP000275846"/>
    </source>
</evidence>
<gene>
    <name evidence="4" type="ORF">SSLN_LOCUS13575</name>
</gene>
<sequence length="166" mass="18839">MFHIFLSVGKFLSLASWPISRQYSGLSKFSVPPQLPPTPINVPLRHRPILPRERSVLDKVLDALVGDGPDRRYALICCRCASHNGMALAEEFEFLGTKIFHQSQSKNNTLIVDNFCACILFLLSDLCPRRLKILSIFLLTLFRIRLLMKASLLPFTIGFEIKNGEH</sequence>
<dbReference type="GO" id="GO:1903373">
    <property type="term" value="P:positive regulation of endoplasmic reticulum tubular network organization"/>
    <property type="evidence" value="ECO:0007669"/>
    <property type="project" value="UniProtKB-UniRule"/>
</dbReference>
<proteinExistence type="inferred from homology"/>
<dbReference type="Pfam" id="PF10058">
    <property type="entry name" value="Zn_ribbon_10"/>
    <property type="match status" value="1"/>
</dbReference>
<dbReference type="InterPro" id="IPR040115">
    <property type="entry name" value="Lnp"/>
</dbReference>
<protein>
    <recommendedName>
        <fullName evidence="2">Endoplasmic reticulum junction formation protein lunapark</fullName>
    </recommendedName>
</protein>
<comment type="domain">
    <text evidence="2">The C4-type zinc finger motif is necessary both for its ER three-way tubular junction localization and formation.</text>
</comment>
<keyword evidence="2" id="KW-0479">Metal-binding</keyword>
<dbReference type="GO" id="GO:0071788">
    <property type="term" value="P:endoplasmic reticulum tubular network maintenance"/>
    <property type="evidence" value="ECO:0007669"/>
    <property type="project" value="UniProtKB-UniRule"/>
</dbReference>
<organism evidence="4 5">
    <name type="scientific">Schistocephalus solidus</name>
    <name type="common">Tapeworm</name>
    <dbReference type="NCBI Taxonomy" id="70667"/>
    <lineage>
        <taxon>Eukaryota</taxon>
        <taxon>Metazoa</taxon>
        <taxon>Spiralia</taxon>
        <taxon>Lophotrochozoa</taxon>
        <taxon>Platyhelminthes</taxon>
        <taxon>Cestoda</taxon>
        <taxon>Eucestoda</taxon>
        <taxon>Diphyllobothriidea</taxon>
        <taxon>Diphyllobothriidae</taxon>
        <taxon>Schistocephalus</taxon>
    </lineage>
</organism>
<dbReference type="STRING" id="70667.A0A3P7CRH6"/>
<feature type="domain" description="Lunapark zinc ribbon" evidence="3">
    <location>
        <begin position="56"/>
        <end position="93"/>
    </location>
</feature>
<evidence type="ECO:0000256" key="2">
    <source>
        <dbReference type="RuleBase" id="RU367073"/>
    </source>
</evidence>
<dbReference type="Proteomes" id="UP000275846">
    <property type="component" value="Unassembled WGS sequence"/>
</dbReference>
<keyword evidence="2" id="KW-0862">Zinc</keyword>
<accession>A0A3P7CRH6</accession>
<comment type="similarity">
    <text evidence="1 2">Belongs to the lunapark family.</text>
</comment>
<keyword evidence="5" id="KW-1185">Reference proteome</keyword>
<evidence type="ECO:0000313" key="4">
    <source>
        <dbReference type="EMBL" id="VDL99960.1"/>
    </source>
</evidence>
<keyword evidence="2" id="KW-0256">Endoplasmic reticulum</keyword>
<name>A0A3P7CRH6_SCHSO</name>
<dbReference type="PANTHER" id="PTHR22166">
    <property type="entry name" value="ENDOPLASMIC RETICULUM JUNCTION FORMATION PROTEIN LUNAPARK"/>
    <property type="match status" value="1"/>
</dbReference>
<comment type="function">
    <text evidence="2">Plays a role in determining ER morphology.</text>
</comment>
<evidence type="ECO:0000256" key="1">
    <source>
        <dbReference type="ARBA" id="ARBA00009940"/>
    </source>
</evidence>
<dbReference type="OrthoDB" id="1725934at2759"/>
<reference evidence="4 5" key="1">
    <citation type="submission" date="2018-11" db="EMBL/GenBank/DDBJ databases">
        <authorList>
            <consortium name="Pathogen Informatics"/>
        </authorList>
    </citation>
    <scope>NUCLEOTIDE SEQUENCE [LARGE SCALE GENOMIC DNA]</scope>
    <source>
        <strain evidence="4 5">NST_G2</strain>
    </source>
</reference>
<dbReference type="InterPro" id="IPR019273">
    <property type="entry name" value="Lunapark_Znf"/>
</dbReference>
<evidence type="ECO:0000259" key="3">
    <source>
        <dbReference type="Pfam" id="PF10058"/>
    </source>
</evidence>
<dbReference type="GO" id="GO:0098826">
    <property type="term" value="C:endoplasmic reticulum tubular network membrane"/>
    <property type="evidence" value="ECO:0007669"/>
    <property type="project" value="UniProtKB-UniRule"/>
</dbReference>
<keyword evidence="2" id="KW-0863">Zinc-finger</keyword>